<protein>
    <submittedName>
        <fullName evidence="3">Uncharacterized protein</fullName>
    </submittedName>
</protein>
<evidence type="ECO:0000256" key="1">
    <source>
        <dbReference type="PROSITE-ProRule" id="PRU00339"/>
    </source>
</evidence>
<feature type="transmembrane region" description="Helical" evidence="2">
    <location>
        <begin position="545"/>
        <end position="569"/>
    </location>
</feature>
<keyword evidence="2" id="KW-1133">Transmembrane helix</keyword>
<dbReference type="OrthoDB" id="363018at2"/>
<evidence type="ECO:0000313" key="4">
    <source>
        <dbReference type="Proteomes" id="UP000182737"/>
    </source>
</evidence>
<organism evidence="3 4">
    <name type="scientific">Treponema bryantii</name>
    <dbReference type="NCBI Taxonomy" id="163"/>
    <lineage>
        <taxon>Bacteria</taxon>
        <taxon>Pseudomonadati</taxon>
        <taxon>Spirochaetota</taxon>
        <taxon>Spirochaetia</taxon>
        <taxon>Spirochaetales</taxon>
        <taxon>Treponemataceae</taxon>
        <taxon>Treponema</taxon>
    </lineage>
</organism>
<dbReference type="EMBL" id="FORI01000005">
    <property type="protein sequence ID" value="SFI76171.1"/>
    <property type="molecule type" value="Genomic_DNA"/>
</dbReference>
<evidence type="ECO:0000313" key="3">
    <source>
        <dbReference type="EMBL" id="SFI76171.1"/>
    </source>
</evidence>
<proteinExistence type="predicted"/>
<dbReference type="InterPro" id="IPR019734">
    <property type="entry name" value="TPR_rpt"/>
</dbReference>
<dbReference type="PROSITE" id="PS50005">
    <property type="entry name" value="TPR"/>
    <property type="match status" value="1"/>
</dbReference>
<keyword evidence="1" id="KW-0802">TPR repeat</keyword>
<feature type="transmembrane region" description="Helical" evidence="2">
    <location>
        <begin position="90"/>
        <end position="114"/>
    </location>
</feature>
<dbReference type="Proteomes" id="UP000182737">
    <property type="component" value="Unassembled WGS sequence"/>
</dbReference>
<gene>
    <name evidence="3" type="ORF">SAMN04487775_105178</name>
</gene>
<feature type="transmembrane region" description="Helical" evidence="2">
    <location>
        <begin position="515"/>
        <end position="533"/>
    </location>
</feature>
<sequence>MKKIFGILSIFIGIGLIVSFVMGFLSDVPSTVPQSSIVVYKIMTSLQNFGRYIPGVAITGFVVSCSVHFGRNSEGSTERFSKAMMDRFKVVMIVSISVAFLLTICTEVLVLVTANKKASIINRPKIVNDYINVGNKLFDNGYYERAMNYADAALKLSPNEKNALNLRDRADVEINRARTSNIRFKLYESVEEAEKVDRVVIDAEQINEVYKLYEKAQTAYDKKEWFNAHYYSELGIKLATSKDPNLEELKKLSTAAWNNLTEYHNLAKTEGQLLFEKKYQGYLALVQKDDLKAYYIFRELYQSSREMQSDPDVVFYLQIAENRINERSFFVDETFELKSFESANDVYFAYEYADGSQDVIYFKGMTTVASTGNSIQYLRALTIVSVTRTGEIFRTMTVPYAKVLPVSVKTLTPTTKALMGIDDSIDCVPYIMLKSVGRDSPEIHNEPLYTYQNGEIATTPEYLLLSIPYDNFLLLEKSTATPESMSLPSLIRLVHMAEKYGFCPEVYGQAMMNRIFYPLWILILFILLAGFGWNNRIDANQYFKFSWAFAFIPFIFVSLLSYNMIMFLFRLINYVLLGGLGISGGMITGLVLYVIVLICSSVFFVSRHSRI</sequence>
<feature type="repeat" description="TPR" evidence="1">
    <location>
        <begin position="127"/>
        <end position="160"/>
    </location>
</feature>
<dbReference type="RefSeq" id="WP_074931498.1">
    <property type="nucleotide sequence ID" value="NZ_FORI01000005.1"/>
</dbReference>
<dbReference type="AlphaFoldDB" id="A0A1I3KUF6"/>
<keyword evidence="2" id="KW-0472">Membrane</keyword>
<feature type="transmembrane region" description="Helical" evidence="2">
    <location>
        <begin position="575"/>
        <end position="605"/>
    </location>
</feature>
<reference evidence="4" key="1">
    <citation type="submission" date="2016-10" db="EMBL/GenBank/DDBJ databases">
        <authorList>
            <person name="Varghese N."/>
            <person name="Submissions S."/>
        </authorList>
    </citation>
    <scope>NUCLEOTIDE SEQUENCE [LARGE SCALE GENOMIC DNA]</scope>
    <source>
        <strain evidence="4">XBD1002</strain>
    </source>
</reference>
<evidence type="ECO:0000256" key="2">
    <source>
        <dbReference type="SAM" id="Phobius"/>
    </source>
</evidence>
<feature type="transmembrane region" description="Helical" evidence="2">
    <location>
        <begin position="7"/>
        <end position="25"/>
    </location>
</feature>
<accession>A0A1I3KUF6</accession>
<keyword evidence="4" id="KW-1185">Reference proteome</keyword>
<feature type="transmembrane region" description="Helical" evidence="2">
    <location>
        <begin position="49"/>
        <end position="69"/>
    </location>
</feature>
<keyword evidence="2" id="KW-0812">Transmembrane</keyword>
<name>A0A1I3KUF6_9SPIR</name>